<name>A0ABW4LIL7_9MICO</name>
<feature type="transmembrane region" description="Helical" evidence="1">
    <location>
        <begin position="18"/>
        <end position="37"/>
    </location>
</feature>
<comment type="caution">
    <text evidence="2">The sequence shown here is derived from an EMBL/GenBank/DDBJ whole genome shotgun (WGS) entry which is preliminary data.</text>
</comment>
<feature type="transmembrane region" description="Helical" evidence="1">
    <location>
        <begin position="175"/>
        <end position="202"/>
    </location>
</feature>
<feature type="transmembrane region" description="Helical" evidence="1">
    <location>
        <begin position="100"/>
        <end position="119"/>
    </location>
</feature>
<feature type="transmembrane region" description="Helical" evidence="1">
    <location>
        <begin position="280"/>
        <end position="308"/>
    </location>
</feature>
<keyword evidence="1" id="KW-0812">Transmembrane</keyword>
<feature type="transmembrane region" description="Helical" evidence="1">
    <location>
        <begin position="149"/>
        <end position="169"/>
    </location>
</feature>
<reference evidence="3" key="1">
    <citation type="journal article" date="2019" name="Int. J. Syst. Evol. Microbiol.">
        <title>The Global Catalogue of Microorganisms (GCM) 10K type strain sequencing project: providing services to taxonomists for standard genome sequencing and annotation.</title>
        <authorList>
            <consortium name="The Broad Institute Genomics Platform"/>
            <consortium name="The Broad Institute Genome Sequencing Center for Infectious Disease"/>
            <person name="Wu L."/>
            <person name="Ma J."/>
        </authorList>
    </citation>
    <scope>NUCLEOTIDE SEQUENCE [LARGE SCALE GENOMIC DNA]</scope>
    <source>
        <strain evidence="3">CGMCC 1.12471</strain>
    </source>
</reference>
<feature type="transmembrane region" description="Helical" evidence="1">
    <location>
        <begin position="209"/>
        <end position="228"/>
    </location>
</feature>
<organism evidence="2 3">
    <name type="scientific">Amnibacterium endophyticum</name>
    <dbReference type="NCBI Taxonomy" id="2109337"/>
    <lineage>
        <taxon>Bacteria</taxon>
        <taxon>Bacillati</taxon>
        <taxon>Actinomycetota</taxon>
        <taxon>Actinomycetes</taxon>
        <taxon>Micrococcales</taxon>
        <taxon>Microbacteriaceae</taxon>
        <taxon>Amnibacterium</taxon>
    </lineage>
</organism>
<feature type="transmembrane region" description="Helical" evidence="1">
    <location>
        <begin position="320"/>
        <end position="339"/>
    </location>
</feature>
<evidence type="ECO:0008006" key="4">
    <source>
        <dbReference type="Google" id="ProtNLM"/>
    </source>
</evidence>
<accession>A0ABW4LIL7</accession>
<dbReference type="Proteomes" id="UP001597347">
    <property type="component" value="Unassembled WGS sequence"/>
</dbReference>
<dbReference type="RefSeq" id="WP_377934554.1">
    <property type="nucleotide sequence ID" value="NZ_JBHUEA010000014.1"/>
</dbReference>
<keyword evidence="1" id="KW-1133">Transmembrane helix</keyword>
<keyword evidence="1" id="KW-0472">Membrane</keyword>
<keyword evidence="3" id="KW-1185">Reference proteome</keyword>
<protein>
    <recommendedName>
        <fullName evidence="4">Glycosyltransferase RgtA/B/C/D-like domain-containing protein</fullName>
    </recommendedName>
</protein>
<dbReference type="EMBL" id="JBHUEA010000014">
    <property type="protein sequence ID" value="MFD1721904.1"/>
    <property type="molecule type" value="Genomic_DNA"/>
</dbReference>
<evidence type="ECO:0000313" key="2">
    <source>
        <dbReference type="EMBL" id="MFD1721904.1"/>
    </source>
</evidence>
<feature type="transmembrane region" description="Helical" evidence="1">
    <location>
        <begin position="351"/>
        <end position="368"/>
    </location>
</feature>
<evidence type="ECO:0000256" key="1">
    <source>
        <dbReference type="SAM" id="Phobius"/>
    </source>
</evidence>
<evidence type="ECO:0000313" key="3">
    <source>
        <dbReference type="Proteomes" id="UP001597347"/>
    </source>
</evidence>
<feature type="transmembrane region" description="Helical" evidence="1">
    <location>
        <begin position="125"/>
        <end position="142"/>
    </location>
</feature>
<sequence>MTALPLDRRRLRLPRREVLLLVAIGLVAFALRLQMAVRGGGLLGVGAYDDGVHYAAAASLLHGRLPYRDFLFLQPPGMVLAASPFAGIGGLLGDPVGLRAFRVAFQLVGAANAVLVALVVRRWGVPAMLVGGIGYAVFFPAVYDERTALLEPVGTTGILLALLLTRHGASHRAHLVAGLALGVACGFKIWYVVPALVVLAFAHGGRLRVLAGAVVAGLVVYLPFFAAAPATMWAQVVLAQAGRGRSDASGFLTRARTLLGAVGVHRHGALPGVDVRALTIVLLLLVVAGLVIAVLTPGARVIATMLVADWAVAQASPSFFAHYAGLTAPVLMLLLGVAVGRVVPLLKHRGAAAGAVTLTLVAVVALNARHDLERVDVRPPGAALQAAAARIPGCIASDDPTLLAVMDVLSRDLDEGCPLRPDTGGYSFGPERLEAAGGGLVGRRQNPGYQRSTTDYLLDSAAFIRWRRNTALNAESLDRLREQPVLAKHGIWTIRAGTR</sequence>
<gene>
    <name evidence="2" type="ORF">ACFSBI_10100</name>
</gene>
<proteinExistence type="predicted"/>
<feature type="transmembrane region" description="Helical" evidence="1">
    <location>
        <begin position="70"/>
        <end position="93"/>
    </location>
</feature>